<dbReference type="Pfam" id="PF13385">
    <property type="entry name" value="Laminin_G_3"/>
    <property type="match status" value="1"/>
</dbReference>
<dbReference type="Proteomes" id="UP001054902">
    <property type="component" value="Unassembled WGS sequence"/>
</dbReference>
<keyword evidence="3" id="KW-1185">Reference proteome</keyword>
<evidence type="ECO:0000256" key="1">
    <source>
        <dbReference type="SAM" id="SignalP"/>
    </source>
</evidence>
<keyword evidence="1" id="KW-0732">Signal</keyword>
<evidence type="ECO:0000313" key="2">
    <source>
        <dbReference type="EMBL" id="GFH55772.1"/>
    </source>
</evidence>
<dbReference type="AlphaFoldDB" id="A0AAD3H9N5"/>
<accession>A0AAD3H9N5</accession>
<gene>
    <name evidence="2" type="ORF">CTEN210_12248</name>
</gene>
<dbReference type="EMBL" id="BLLK01000051">
    <property type="protein sequence ID" value="GFH55772.1"/>
    <property type="molecule type" value="Genomic_DNA"/>
</dbReference>
<organism evidence="2 3">
    <name type="scientific">Chaetoceros tenuissimus</name>
    <dbReference type="NCBI Taxonomy" id="426638"/>
    <lineage>
        <taxon>Eukaryota</taxon>
        <taxon>Sar</taxon>
        <taxon>Stramenopiles</taxon>
        <taxon>Ochrophyta</taxon>
        <taxon>Bacillariophyta</taxon>
        <taxon>Coscinodiscophyceae</taxon>
        <taxon>Chaetocerotophycidae</taxon>
        <taxon>Chaetocerotales</taxon>
        <taxon>Chaetocerotaceae</taxon>
        <taxon>Chaetoceros</taxon>
    </lineage>
</organism>
<dbReference type="InterPro" id="IPR013320">
    <property type="entry name" value="ConA-like_dom_sf"/>
</dbReference>
<evidence type="ECO:0000313" key="3">
    <source>
        <dbReference type="Proteomes" id="UP001054902"/>
    </source>
</evidence>
<reference evidence="2 3" key="1">
    <citation type="journal article" date="2021" name="Sci. Rep.">
        <title>The genome of the diatom Chaetoceros tenuissimus carries an ancient integrated fragment of an extant virus.</title>
        <authorList>
            <person name="Hongo Y."/>
            <person name="Kimura K."/>
            <person name="Takaki Y."/>
            <person name="Yoshida Y."/>
            <person name="Baba S."/>
            <person name="Kobayashi G."/>
            <person name="Nagasaki K."/>
            <person name="Hano T."/>
            <person name="Tomaru Y."/>
        </authorList>
    </citation>
    <scope>NUCLEOTIDE SEQUENCE [LARGE SCALE GENOMIC DNA]</scope>
    <source>
        <strain evidence="2 3">NIES-3715</strain>
    </source>
</reference>
<evidence type="ECO:0008006" key="4">
    <source>
        <dbReference type="Google" id="ProtNLM"/>
    </source>
</evidence>
<dbReference type="SUPFAM" id="SSF49899">
    <property type="entry name" value="Concanavalin A-like lectins/glucanases"/>
    <property type="match status" value="1"/>
</dbReference>
<name>A0AAD3H9N5_9STRA</name>
<sequence>MKVNQAFRLFLWLSNFCFHGVNAIYIADMIRLYRLEDDFIEALGTGKTLNQFSGTTPTFTSDTPYGSTARQVITMYVDGNIRTDSTGLPSGSSPRTMMGWFKAFDGHGTNMVPFGYGRMNLKEAFTAYSSGQYMGFDWTGGGDDTWDNPLSTVTFTNNVWYHYTLTYDGTTLRAYLNGDLKRSSTISLETSTYLFSVGADSNDSVSQVFSPWIGSIADVAIFSRALTVAEIQSIYNAPEGLTPPCAQNSDCTFVSGFNFCGADGACTDGSNGSSCLDAQSCISTFCVGTSDAVCADGQIGAVCVANADCDTGLECDSSTCKASLGTACSGGSDCISGSTCLGTGQVCTDGSNGSACDSTTDCTSSLTCLSTSLVCTDGANNSGCDLWSDCSSGICAAGACGTTCILGSDCQSGYCVAGTCTTGELNANCGTGSDCASRICFGGACSSGANGNACGSGNDCTSGYCSPTSSTCATPPILDPCHGITCSNHGKYGSFLDTAANCCHAPTKAPTSSPTSLPVTSLPTLSVTAAPTGSPTFDTPVCEDDTSYKFELKRVPKGSCM</sequence>
<feature type="chain" id="PRO_5041942767" description="LamG-like jellyroll fold domain-containing protein" evidence="1">
    <location>
        <begin position="24"/>
        <end position="561"/>
    </location>
</feature>
<dbReference type="Gene3D" id="2.60.120.200">
    <property type="match status" value="1"/>
</dbReference>
<protein>
    <recommendedName>
        <fullName evidence="4">LamG-like jellyroll fold domain-containing protein</fullName>
    </recommendedName>
</protein>
<comment type="caution">
    <text evidence="2">The sequence shown here is derived from an EMBL/GenBank/DDBJ whole genome shotgun (WGS) entry which is preliminary data.</text>
</comment>
<proteinExistence type="predicted"/>
<feature type="signal peptide" evidence="1">
    <location>
        <begin position="1"/>
        <end position="23"/>
    </location>
</feature>